<organism evidence="4 5">
    <name type="scientific">Chryseobacterium defluvii</name>
    <dbReference type="NCBI Taxonomy" id="160396"/>
    <lineage>
        <taxon>Bacteria</taxon>
        <taxon>Pseudomonadati</taxon>
        <taxon>Bacteroidota</taxon>
        <taxon>Flavobacteriia</taxon>
        <taxon>Flavobacteriales</taxon>
        <taxon>Weeksellaceae</taxon>
        <taxon>Chryseobacterium group</taxon>
        <taxon>Chryseobacterium</taxon>
    </lineage>
</organism>
<keyword evidence="5" id="KW-1185">Reference proteome</keyword>
<evidence type="ECO:0000259" key="3">
    <source>
        <dbReference type="Pfam" id="PF12508"/>
    </source>
</evidence>
<gene>
    <name evidence="4" type="ORF">BCF58_1011</name>
</gene>
<keyword evidence="2" id="KW-0812">Transmembrane</keyword>
<evidence type="ECO:0000256" key="1">
    <source>
        <dbReference type="SAM" id="MobiDB-lite"/>
    </source>
</evidence>
<keyword evidence="2" id="KW-0472">Membrane</keyword>
<dbReference type="NCBIfam" id="TIGR03779">
    <property type="entry name" value="Bac_Flav_CT_M"/>
    <property type="match status" value="1"/>
</dbReference>
<dbReference type="OrthoDB" id="1311366at2"/>
<evidence type="ECO:0000313" key="5">
    <source>
        <dbReference type="Proteomes" id="UP000272428"/>
    </source>
</evidence>
<evidence type="ECO:0000256" key="2">
    <source>
        <dbReference type="SAM" id="Phobius"/>
    </source>
</evidence>
<sequence>MKEKENSKISLIVDENANEAESNHIQVPQTSWERFKKPLIMVLMGIVFLGCLYLIFAPSDNGEENSSGINGAVPQAKDADLQDDKQKAYEQQLMEDKQAKERQSLSALSDYFNTDSALSSNTLDSKSSNPFDDSQGNDNPALNSYRNAQQTLGSFYDNGESYQTQELRKEIQDLKRELADQAQAQPSSGIDNQLALMEKSYEMAAKFLPVGNQKIQNALPHDSSSIDSKDKKEHFMAVYPIGYNKVSSLRRNVSDSSLLAHFSNELNSRFFGPGENNESVQPRNSIKAVVHQTVVVTGDNIVRLRLIEPVRTSHRTIPKGTLLSAKAKLQGARMQLKISSIEYQGNILPVDILVYDLDGQEGLNIPYAPEASAISEIASNMSQSSGTSIMMSRSAGQQITGDLSRGLVQGVSGYFSRKLRTVKVTLKEGHQVFLVSKN</sequence>
<dbReference type="Pfam" id="PF12508">
    <property type="entry name" value="Transposon_TraM"/>
    <property type="match status" value="1"/>
</dbReference>
<dbReference type="Proteomes" id="UP000272428">
    <property type="component" value="Unassembled WGS sequence"/>
</dbReference>
<dbReference type="InterPro" id="IPR022187">
    <property type="entry name" value="Conjug_transposon_TraM"/>
</dbReference>
<proteinExistence type="predicted"/>
<evidence type="ECO:0000313" key="4">
    <source>
        <dbReference type="EMBL" id="RKT01786.1"/>
    </source>
</evidence>
<dbReference type="RefSeq" id="WP_121460670.1">
    <property type="nucleotide sequence ID" value="NZ_RBXB01000001.1"/>
</dbReference>
<protein>
    <submittedName>
        <fullName evidence="4">Conjugative transposon TraM protein</fullName>
    </submittedName>
</protein>
<dbReference type="InterPro" id="IPR055407">
    <property type="entry name" value="TraM_C"/>
</dbReference>
<keyword evidence="2" id="KW-1133">Transmembrane helix</keyword>
<reference evidence="4 5" key="1">
    <citation type="submission" date="2018-10" db="EMBL/GenBank/DDBJ databases">
        <title>Genomic Encyclopedia of Archaeal and Bacterial Type Strains, Phase II (KMG-II): from individual species to whole genera.</title>
        <authorList>
            <person name="Goeker M."/>
        </authorList>
    </citation>
    <scope>NUCLEOTIDE SEQUENCE [LARGE SCALE GENOMIC DNA]</scope>
    <source>
        <strain evidence="4 5">DSM 14219</strain>
    </source>
</reference>
<feature type="region of interest" description="Disordered" evidence="1">
    <location>
        <begin position="119"/>
        <end position="144"/>
    </location>
</feature>
<comment type="caution">
    <text evidence="4">The sequence shown here is derived from an EMBL/GenBank/DDBJ whole genome shotgun (WGS) entry which is preliminary data.</text>
</comment>
<feature type="region of interest" description="Disordered" evidence="1">
    <location>
        <begin position="64"/>
        <end position="85"/>
    </location>
</feature>
<dbReference type="AlphaFoldDB" id="A0A495SNY8"/>
<accession>A0A495SNY8</accession>
<feature type="transmembrane region" description="Helical" evidence="2">
    <location>
        <begin position="39"/>
        <end position="56"/>
    </location>
</feature>
<feature type="domain" description="Conjugative transposon TraM C-terminal" evidence="3">
    <location>
        <begin position="286"/>
        <end position="435"/>
    </location>
</feature>
<name>A0A495SNY8_9FLAO</name>
<dbReference type="EMBL" id="RBXB01000001">
    <property type="protein sequence ID" value="RKT01786.1"/>
    <property type="molecule type" value="Genomic_DNA"/>
</dbReference>